<accession>A0ABR2HIZ3</accession>
<dbReference type="InterPro" id="IPR035983">
    <property type="entry name" value="Hect_E3_ubiquitin_ligase"/>
</dbReference>
<dbReference type="SUPFAM" id="SSF56204">
    <property type="entry name" value="Hect, E3 ligase catalytic domain"/>
    <property type="match status" value="1"/>
</dbReference>
<feature type="active site" description="Glycyl thioester intermediate" evidence="2">
    <location>
        <position position="3263"/>
    </location>
</feature>
<organism evidence="5 6">
    <name type="scientific">Tritrichomonas musculus</name>
    <dbReference type="NCBI Taxonomy" id="1915356"/>
    <lineage>
        <taxon>Eukaryota</taxon>
        <taxon>Metamonada</taxon>
        <taxon>Parabasalia</taxon>
        <taxon>Tritrichomonadida</taxon>
        <taxon>Tritrichomonadidae</taxon>
        <taxon>Tritrichomonas</taxon>
    </lineage>
</organism>
<evidence type="ECO:0000313" key="6">
    <source>
        <dbReference type="Proteomes" id="UP001470230"/>
    </source>
</evidence>
<feature type="region of interest" description="Disordered" evidence="3">
    <location>
        <begin position="2032"/>
        <end position="2070"/>
    </location>
</feature>
<dbReference type="EMBL" id="JAPFFF010000027">
    <property type="protein sequence ID" value="KAK8848176.1"/>
    <property type="molecule type" value="Genomic_DNA"/>
</dbReference>
<proteinExistence type="predicted"/>
<evidence type="ECO:0000313" key="5">
    <source>
        <dbReference type="EMBL" id="KAK8848176.1"/>
    </source>
</evidence>
<feature type="region of interest" description="Disordered" evidence="3">
    <location>
        <begin position="2528"/>
        <end position="2565"/>
    </location>
</feature>
<dbReference type="Proteomes" id="UP001470230">
    <property type="component" value="Unassembled WGS sequence"/>
</dbReference>
<sequence length="3295" mass="374788">MGHEQSRAPQIRGNYDFSTNNLDSVFEVGYDEQISINDILSTLVFDNISQKNSRMTLPSESMLINIILSSNVFTRSNSSKDVWHDILSPLFIGSTESLPYIQQLLSSFFQSLKDRSNNIYEKERAARTAIQNKLNDEKRTIITLHNPKEKIRFEIKDSDLSRMKSQNDIIKFIISFINQYVKTVFFPNIRYFPLSEIICNFLRKSPKTQFAYITFKWGIAAADLSPLIDGFVQLIKNAIYEEPNPKKINFNLQSLSNELPNVPLTNSTYVPSAASLIGTSVLPKVELSAHSSTSSLYSDGKNLYFLGRRATLIIVSLSKNIPKIIQRTKIVELKVSEKDKNSLCLSGSNNFLIITSKSTSLMIMFKLNPLVRISKMPTYQSNNFFSTPKLKHPYVSDGKFIYCVDSTKRISIFVIENSLFIKFQRYIDFQSSNAPLIVPYDRALVPKEWLNQSAIFSNGVVFSFLVLRRADHANFSYFMRHFSLVDGSHISDISLSLKWPILSLSVDPWNNCVWAISPNNNEVTILKMNLTCSSPPWFTGSGSYPPPQFSTVVHTLTDTDSLESATVGICNFLNFYSYHFFDLSFRGCINNPQYNVNIAHAFAPCTNEAIHSLINGINYFIKIFIDMNTTKIIASNKVKNGLVSLIRLLQYNLMNFETRIIDESRHKVILLDSAKEIIDTLVSILNNTALSFVHRLVCFIFVSCFSNIFKNDRSYCSKVFSIIYSLMPDDFIFYMLQQLHYSPLFPYCFSPSLTKIILSPIFKSYAISAPNQLELISIFHRNIMYEMYFIYSTSPIDIDDNNNDNLAIQDTFYEFISLMLEQMSSFLSSLSSNYNEYSLQRSSFFIFFSKWIILFQPFSNFSRVSSTMASMLKPLYLSMTSKINEFQLDSPIRKDKKGFHTIFLLFFEIFSVYVDSIVSLLDGGSELSDTTRYSWLIRPTISSQITLSKIDEVMTSVFKNKSVSEDAKKMLKKGLSFNIFQEKNFLKKIREDEFLTSIISMNESETINSLFNFLYETVPNRFSKKLTDSERHFERIVFAAFMKQLGLFQEVLDLQENLKSSLKRKKNFNSKIVQINDDNDDADDDNDNDTTSDESKKNNTKNRGPVITHYTKQIMEALYRVRMLLKMSKQATKQLEVDQQNDLVTPASESLKQNFKKYREEIIRKCIFLLHIEPCLRFQWESFEQAFPDFLKRIQKFMVSEISLDQYIILISTSERSRLNVALGLELINDILMSNCEEFCKYYLIEKLASSSNFLTFLTAVSDDSFNDAAKSCISTIEALLKLLNNLMKSNNCLNTQVVFYLNLILMIKKVEGNLIFESISNLISTISSLKNSISENNYKSYMAFIATTLYTLYMNDKNIIKKVEFQRLIKSIFPRDTLTEKNLSIAQICFRMNTPILFTIQDVINLFTKLQPEFYYSAGNLLCDLLIQNPTCEDYYIWILTEISHICSGMNSSLMSSFSLVTECDPLKYSTVKTPGALLNGAATLIYICRSILQKEGTTACRYMNEIFEDILSTTEEDSHLNKKVLLFGVFAVLSNSINVTGVNTLISHPGTNNIYFIDSKNDNGYLCWQLPIEGRSVLNEVRDTSSLKPIPFIPFTTQMFTNVNLLIPYFVKYLFSKKDSVSDEALSFYVLSSLKEYINNHDFLVKIINQILQYPIRQISFGDSSNDFLYLLKKHLLLNSDGFFSPSIPLSSEKTCFYDVSYLTSNTRRFCSINQTTLKSNAGINLFLSNILRYDTNISLTLTLPSSNTTFDAGLYMPSMQQNHCKAVMIKSQNNGAEAFLMNSQQETIKLSHISHTITIKYFPSIKQAIITNTETNDIMKMQFSAPDAVFFVVLYQNSSINFSFSDNDATISRSSLNLLQNHSNLPSLTDEKDNPLNTKKITFGMPPSNEIIEYINPGIEHSLQTITISIMGLEPPKYASVPFKESSYLGFPIPPNLLFQNPKDSLISMIFKARPCHSISSSSSGTLTPSIISKKVGSLKQFSYRNQRSNTNLNSNNKLSSNFITIPNRPVLIAPKGVHQIPMVSSLRSTTSTSLISPQQQQNGSDSNSSKTGDSDNDNTANDASTEIINTPDIDVGVVDDSTGHVSRINSCNFKSMDFLPPFHMTTLGTIPSMHLNYFISSIIPDIRKQTYNTIVVRCLSTPSLNINNIIESCFTDLSSLLRFLVSILAYVEPFSPFEIMQNKTPINFSYNTLDGNSLCKSSLSFYNVALQRIISYFQETNLIKNVIQQWLDELTVKFKNGYSHSVSLDHQFAVIIPLSEESTHSPIHFSDKNASFWMILQSGFGDITAQDFGLDVTFNNPNDDSEIDFSNNTGIICIKGSTVDGKITISQSGSQNAANSKYFYSNLQSKNASNNQKSIIAIPCFNNNESLFGTFFDLVVSFKYFVLFFKSKMSLLTNDHVKSIKFTLYSLFFDSFNARSPFFITFGHDILQFMQFNLPILTSDLTDQFIYKLSILSVYTPADEYPFIHQFIEDQQNVLDEVFIFGTQDIFSEIEYASTTIMIDKYEESLTSSTASSYLVNNSKNSNHSANSSSNTNSTTSSPSRSKSNRPKTADSPFPDTISADDNLPKLISNVKRILVKRKDIHSCPFHLLLHRWALYSHRYPSTVLKIIKPNVAHIHFSFYVPKSFHFVFYVMPETIRLCIAYNDSFNNARYFAPDSSISPKGHSEIYVMIVDDDEVGFASLQFYIESEDQYVIDDFIKNYKTQFVLDAKSFFIHWNVKNDQNLLRCFPSKPYYRHTMSLQFDPMRISFAHLNYPMSILCCRVYFLMILNFYYTKSRSDFSKDTTLHSFLPSILMKIKIDKFRKLFSHSDEKEGDFIRINRKAAFEVRDGQSKNLNMTLISQLSEAYTSPVKFRIAGDMPWKVHLIGEQGCDVGGLARELVTEAAIDLTTPTCGLVVPIPNAVNGYGNDTNLVIPIPNQRHQNILKQYNFAGALIGIAIRSGLTQEFNFPPLVWEYLMTGSFSIERIFEIDHNFQSLITSLKQVMKTVTIGGSFANGISTSMSFVSPKIGHPLTSPDPQSEDSQESPNGTSDFKDFPIPSSASVSSKIIPKGNNNNSNASTLNSNFKFLSNSSLNSTAEAAIDRFNLRFVVQTSTGSEALLTQRGFDEMVTLSNVESYIAMATEFRLNEMKEYLDAMSHGLWENLDMKPPKYLDWQTLEYAACGEKEIPISSLKKMVTFIEVPDDQQEIFWDVLEHFTVEQRSLFLKFSTGRVKLPNQTSSSGASASSNGNPSQESFLTVEFTFGEVDKMPTASTCFNQLHIPRYTSFEKAYRLMSLAIEYTGTFEIG</sequence>
<dbReference type="Gene3D" id="3.30.2410.10">
    <property type="entry name" value="Hect, E3 ligase catalytic domain"/>
    <property type="match status" value="1"/>
</dbReference>
<dbReference type="PANTHER" id="PTHR46654">
    <property type="entry name" value="E3 UBIQUITIN-PROTEIN LIGASE HECTD3"/>
    <property type="match status" value="1"/>
</dbReference>
<gene>
    <name evidence="5" type="ORF">M9Y10_019232</name>
</gene>
<dbReference type="SUPFAM" id="SSF48371">
    <property type="entry name" value="ARM repeat"/>
    <property type="match status" value="1"/>
</dbReference>
<keyword evidence="6" id="KW-1185">Reference proteome</keyword>
<feature type="region of interest" description="Disordered" evidence="3">
    <location>
        <begin position="1075"/>
        <end position="1105"/>
    </location>
</feature>
<comment type="caution">
    <text evidence="5">The sequence shown here is derived from an EMBL/GenBank/DDBJ whole genome shotgun (WGS) entry which is preliminary data.</text>
</comment>
<dbReference type="SMART" id="SM00119">
    <property type="entry name" value="HECTc"/>
    <property type="match status" value="1"/>
</dbReference>
<dbReference type="Pfam" id="PF00632">
    <property type="entry name" value="HECT"/>
    <property type="match status" value="1"/>
</dbReference>
<evidence type="ECO:0000256" key="3">
    <source>
        <dbReference type="SAM" id="MobiDB-lite"/>
    </source>
</evidence>
<dbReference type="InterPro" id="IPR042469">
    <property type="entry name" value="HECTD3"/>
</dbReference>
<dbReference type="Gene3D" id="3.90.1750.10">
    <property type="entry name" value="Hect, E3 ligase catalytic domains"/>
    <property type="match status" value="1"/>
</dbReference>
<evidence type="ECO:0000256" key="2">
    <source>
        <dbReference type="PROSITE-ProRule" id="PRU00104"/>
    </source>
</evidence>
<feature type="compositionally biased region" description="Acidic residues" evidence="3">
    <location>
        <begin position="1077"/>
        <end position="1092"/>
    </location>
</feature>
<feature type="domain" description="HECT" evidence="4">
    <location>
        <begin position="2856"/>
        <end position="3295"/>
    </location>
</feature>
<reference evidence="5 6" key="1">
    <citation type="submission" date="2024-04" db="EMBL/GenBank/DDBJ databases">
        <title>Tritrichomonas musculus Genome.</title>
        <authorList>
            <person name="Alves-Ferreira E."/>
            <person name="Grigg M."/>
            <person name="Lorenzi H."/>
            <person name="Galac M."/>
        </authorList>
    </citation>
    <scope>NUCLEOTIDE SEQUENCE [LARGE SCALE GENOMIC DNA]</scope>
    <source>
        <strain evidence="5 6">EAF2021</strain>
    </source>
</reference>
<feature type="compositionally biased region" description="Low complexity" evidence="3">
    <location>
        <begin position="2032"/>
        <end position="2053"/>
    </location>
</feature>
<dbReference type="PANTHER" id="PTHR46654:SF1">
    <property type="entry name" value="E3 UBIQUITIN-PROTEIN LIGASE HECTD3"/>
    <property type="match status" value="1"/>
</dbReference>
<dbReference type="PROSITE" id="PS50237">
    <property type="entry name" value="HECT"/>
    <property type="match status" value="1"/>
</dbReference>
<dbReference type="InterPro" id="IPR016024">
    <property type="entry name" value="ARM-type_fold"/>
</dbReference>
<feature type="compositionally biased region" description="Low complexity" evidence="3">
    <location>
        <begin position="2528"/>
        <end position="2550"/>
    </location>
</feature>
<protein>
    <recommendedName>
        <fullName evidence="4">HECT domain-containing protein</fullName>
    </recommendedName>
</protein>
<keyword evidence="1 2" id="KW-0833">Ubl conjugation pathway</keyword>
<dbReference type="InterPro" id="IPR000569">
    <property type="entry name" value="HECT_dom"/>
</dbReference>
<name>A0ABR2HIZ3_9EUKA</name>
<evidence type="ECO:0000259" key="4">
    <source>
        <dbReference type="PROSITE" id="PS50237"/>
    </source>
</evidence>
<feature type="region of interest" description="Disordered" evidence="3">
    <location>
        <begin position="3016"/>
        <end position="3044"/>
    </location>
</feature>
<evidence type="ECO:0000256" key="1">
    <source>
        <dbReference type="ARBA" id="ARBA00022786"/>
    </source>
</evidence>